<comment type="caution">
    <text evidence="1">The sequence shown here is derived from an EMBL/GenBank/DDBJ whole genome shotgun (WGS) entry which is preliminary data.</text>
</comment>
<dbReference type="AlphaFoldDB" id="A0A9Q0X8X0"/>
<gene>
    <name evidence="1" type="ORF">JRQ81_012388</name>
</gene>
<protein>
    <submittedName>
        <fullName evidence="1">Uncharacterized protein</fullName>
    </submittedName>
</protein>
<name>A0A9Q0X8X0_9SAUR</name>
<organism evidence="1 2">
    <name type="scientific">Phrynocephalus forsythii</name>
    <dbReference type="NCBI Taxonomy" id="171643"/>
    <lineage>
        <taxon>Eukaryota</taxon>
        <taxon>Metazoa</taxon>
        <taxon>Chordata</taxon>
        <taxon>Craniata</taxon>
        <taxon>Vertebrata</taxon>
        <taxon>Euteleostomi</taxon>
        <taxon>Lepidosauria</taxon>
        <taxon>Squamata</taxon>
        <taxon>Bifurcata</taxon>
        <taxon>Unidentata</taxon>
        <taxon>Episquamata</taxon>
        <taxon>Toxicofera</taxon>
        <taxon>Iguania</taxon>
        <taxon>Acrodonta</taxon>
        <taxon>Agamidae</taxon>
        <taxon>Agaminae</taxon>
        <taxon>Phrynocephalus</taxon>
    </lineage>
</organism>
<reference evidence="1" key="1">
    <citation type="journal article" date="2023" name="DNA Res.">
        <title>Chromosome-level genome assembly of Phrynocephalus forsythii using third-generation DNA sequencing and Hi-C analysis.</title>
        <authorList>
            <person name="Qi Y."/>
            <person name="Zhao W."/>
            <person name="Zhao Y."/>
            <person name="Niu C."/>
            <person name="Cao S."/>
            <person name="Zhang Y."/>
        </authorList>
    </citation>
    <scope>NUCLEOTIDE SEQUENCE</scope>
    <source>
        <tissue evidence="1">Muscle</tissue>
    </source>
</reference>
<sequence>MRLLADLRTLDIESCLTENRPGADGERTQWNKKNKHAISVIMHSLNDSQLEYMQDCDTAKSMVDRLEESFVANSHVSMVTFVRKLMQLHLNNKQDWEKHISEFITITGDLNTVGFKLTDKHLRIFLLATLGENFNSFRTWINMRDLNF</sequence>
<evidence type="ECO:0000313" key="1">
    <source>
        <dbReference type="EMBL" id="KAJ7303401.1"/>
    </source>
</evidence>
<dbReference type="EMBL" id="JAPFRF010000024">
    <property type="protein sequence ID" value="KAJ7303401.1"/>
    <property type="molecule type" value="Genomic_DNA"/>
</dbReference>
<keyword evidence="2" id="KW-1185">Reference proteome</keyword>
<dbReference type="Proteomes" id="UP001142489">
    <property type="component" value="Unassembled WGS sequence"/>
</dbReference>
<dbReference type="Pfam" id="PF14223">
    <property type="entry name" value="Retrotran_gag_2"/>
    <property type="match status" value="1"/>
</dbReference>
<proteinExistence type="predicted"/>
<accession>A0A9Q0X8X0</accession>
<dbReference type="OrthoDB" id="413361at2759"/>
<evidence type="ECO:0000313" key="2">
    <source>
        <dbReference type="Proteomes" id="UP001142489"/>
    </source>
</evidence>